<dbReference type="GO" id="GO:0009103">
    <property type="term" value="P:lipopolysaccharide biosynthetic process"/>
    <property type="evidence" value="ECO:0007669"/>
    <property type="project" value="TreeGrafter"/>
</dbReference>
<comment type="caution">
    <text evidence="9">The sequence shown here is derived from an EMBL/GenBank/DDBJ whole genome shotgun (WGS) entry which is preliminary data.</text>
</comment>
<dbReference type="GO" id="GO:0071555">
    <property type="term" value="P:cell wall organization"/>
    <property type="evidence" value="ECO:0007669"/>
    <property type="project" value="TreeGrafter"/>
</dbReference>
<evidence type="ECO:0000256" key="5">
    <source>
        <dbReference type="ARBA" id="ARBA00022989"/>
    </source>
</evidence>
<evidence type="ECO:0000256" key="2">
    <source>
        <dbReference type="ARBA" id="ARBA00022475"/>
    </source>
</evidence>
<dbReference type="AlphaFoldDB" id="A0A2N1PTA7"/>
<keyword evidence="6 8" id="KW-0472">Membrane</keyword>
<feature type="transmembrane region" description="Helical" evidence="8">
    <location>
        <begin position="47"/>
        <end position="65"/>
    </location>
</feature>
<dbReference type="InterPro" id="IPR000715">
    <property type="entry name" value="Glycosyl_transferase_4"/>
</dbReference>
<keyword evidence="7" id="KW-0479">Metal-binding</keyword>
<dbReference type="PANTHER" id="PTHR22926">
    <property type="entry name" value="PHOSPHO-N-ACETYLMURAMOYL-PENTAPEPTIDE-TRANSFERASE"/>
    <property type="match status" value="1"/>
</dbReference>
<dbReference type="CDD" id="cd06853">
    <property type="entry name" value="GT_WecA_like"/>
    <property type="match status" value="1"/>
</dbReference>
<sequence>MDRGFTAFVVALLIAYFLTPVIKKFALQYGALDRPNHRKIQATPIPSLGGLAIYFGFIVAVFLTIPPSTRLNGILLGSTLIVMAGIIDDLVDLAPRIKMTFQVFATLILIYHGVKIQVLSWPDGSMLSWGFLSVPVTMLWVVGVTNTINIVDGLDGLAAGIAFIASITLLVVAVLDGQVTEVPLITSALAGGIIGFLRYNFNPASIFMGDTGSMFLGFILASVAVMGSLKGATLVTLIIPIIALGVPIFDTALAIYRRRKTSIFVPDKEHFHHQFLALGLTHKQTVIILYLISLCLGVWAILLTTVQDFTALGVLGFISILFVIGIRRIRWVRESESRRKEELQRESGDEHGSQ</sequence>
<feature type="transmembrane region" description="Helical" evidence="8">
    <location>
        <begin position="6"/>
        <end position="26"/>
    </location>
</feature>
<dbReference type="GO" id="GO:0044038">
    <property type="term" value="P:cell wall macromolecule biosynthetic process"/>
    <property type="evidence" value="ECO:0007669"/>
    <property type="project" value="TreeGrafter"/>
</dbReference>
<dbReference type="GO" id="GO:0046872">
    <property type="term" value="F:metal ion binding"/>
    <property type="evidence" value="ECO:0007669"/>
    <property type="project" value="UniProtKB-KW"/>
</dbReference>
<feature type="binding site" evidence="7">
    <location>
        <position position="210"/>
    </location>
    <ligand>
        <name>Mg(2+)</name>
        <dbReference type="ChEBI" id="CHEBI:18420"/>
    </ligand>
</feature>
<name>A0A2N1PTA7_9BACT</name>
<feature type="transmembrane region" description="Helical" evidence="8">
    <location>
        <begin position="309"/>
        <end position="329"/>
    </location>
</feature>
<gene>
    <name evidence="9" type="ORF">CVV64_06940</name>
</gene>
<evidence type="ECO:0000256" key="1">
    <source>
        <dbReference type="ARBA" id="ARBA00004651"/>
    </source>
</evidence>
<protein>
    <submittedName>
        <fullName evidence="9">Undecaprenyl-phosphate alpha-N-acetylglucosaminyl 1-phosphate transferase</fullName>
    </submittedName>
</protein>
<evidence type="ECO:0000256" key="8">
    <source>
        <dbReference type="SAM" id="Phobius"/>
    </source>
</evidence>
<dbReference type="Pfam" id="PF00953">
    <property type="entry name" value="Glycos_transf_4"/>
    <property type="match status" value="1"/>
</dbReference>
<proteinExistence type="predicted"/>
<dbReference type="PANTHER" id="PTHR22926:SF3">
    <property type="entry name" value="UNDECAPRENYL-PHOSPHATE ALPHA-N-ACETYLGLUCOSAMINYL 1-PHOSPHATE TRANSFERASE"/>
    <property type="match status" value="1"/>
</dbReference>
<keyword evidence="2" id="KW-1003">Cell membrane</keyword>
<keyword evidence="5 8" id="KW-1133">Transmembrane helix</keyword>
<feature type="binding site" evidence="7">
    <location>
        <position position="149"/>
    </location>
    <ligand>
        <name>Mg(2+)</name>
        <dbReference type="ChEBI" id="CHEBI:18420"/>
    </ligand>
</feature>
<reference evidence="9 10" key="1">
    <citation type="journal article" date="2017" name="ISME J.">
        <title>Potential for microbial H2 and metal transformations associated with novel bacteria and archaea in deep terrestrial subsurface sediments.</title>
        <authorList>
            <person name="Hernsdorf A.W."/>
            <person name="Amano Y."/>
            <person name="Miyakawa K."/>
            <person name="Ise K."/>
            <person name="Suzuki Y."/>
            <person name="Anantharaman K."/>
            <person name="Probst A."/>
            <person name="Burstein D."/>
            <person name="Thomas B.C."/>
            <person name="Banfield J.F."/>
        </authorList>
    </citation>
    <scope>NUCLEOTIDE SEQUENCE [LARGE SCALE GENOMIC DNA]</scope>
    <source>
        <strain evidence="9">HGW-Wallbacteria-1</strain>
    </source>
</reference>
<evidence type="ECO:0000256" key="4">
    <source>
        <dbReference type="ARBA" id="ARBA00022692"/>
    </source>
</evidence>
<keyword evidence="7" id="KW-0460">Magnesium</keyword>
<comment type="subcellular location">
    <subcellularLocation>
        <location evidence="1">Cell membrane</location>
        <topology evidence="1">Multi-pass membrane protein</topology>
    </subcellularLocation>
</comment>
<dbReference type="Proteomes" id="UP000233256">
    <property type="component" value="Unassembled WGS sequence"/>
</dbReference>
<evidence type="ECO:0000256" key="6">
    <source>
        <dbReference type="ARBA" id="ARBA00023136"/>
    </source>
</evidence>
<keyword evidence="3 9" id="KW-0808">Transferase</keyword>
<feature type="transmembrane region" description="Helical" evidence="8">
    <location>
        <begin position="126"/>
        <end position="144"/>
    </location>
</feature>
<comment type="cofactor">
    <cofactor evidence="7">
        <name>Mg(2+)</name>
        <dbReference type="ChEBI" id="CHEBI:18420"/>
    </cofactor>
</comment>
<dbReference type="GO" id="GO:0005886">
    <property type="term" value="C:plasma membrane"/>
    <property type="evidence" value="ECO:0007669"/>
    <property type="project" value="UniProtKB-SubCell"/>
</dbReference>
<evidence type="ECO:0000313" key="9">
    <source>
        <dbReference type="EMBL" id="PKK91571.1"/>
    </source>
</evidence>
<feature type="transmembrane region" description="Helical" evidence="8">
    <location>
        <begin position="71"/>
        <end position="91"/>
    </location>
</feature>
<dbReference type="EMBL" id="PGXC01000003">
    <property type="protein sequence ID" value="PKK91571.1"/>
    <property type="molecule type" value="Genomic_DNA"/>
</dbReference>
<feature type="transmembrane region" description="Helical" evidence="8">
    <location>
        <begin position="285"/>
        <end position="303"/>
    </location>
</feature>
<dbReference type="GO" id="GO:0016780">
    <property type="term" value="F:phosphotransferase activity, for other substituted phosphate groups"/>
    <property type="evidence" value="ECO:0007669"/>
    <property type="project" value="InterPro"/>
</dbReference>
<accession>A0A2N1PTA7</accession>
<evidence type="ECO:0000313" key="10">
    <source>
        <dbReference type="Proteomes" id="UP000233256"/>
    </source>
</evidence>
<evidence type="ECO:0000256" key="7">
    <source>
        <dbReference type="PIRSR" id="PIRSR600715-1"/>
    </source>
</evidence>
<feature type="transmembrane region" description="Helical" evidence="8">
    <location>
        <begin position="156"/>
        <end position="175"/>
    </location>
</feature>
<keyword evidence="4 8" id="KW-0812">Transmembrane</keyword>
<feature type="transmembrane region" description="Helical" evidence="8">
    <location>
        <begin position="181"/>
        <end position="199"/>
    </location>
</feature>
<evidence type="ECO:0000256" key="3">
    <source>
        <dbReference type="ARBA" id="ARBA00022679"/>
    </source>
</evidence>
<feature type="transmembrane region" description="Helical" evidence="8">
    <location>
        <begin position="103"/>
        <end position="120"/>
    </location>
</feature>
<feature type="transmembrane region" description="Helical" evidence="8">
    <location>
        <begin position="235"/>
        <end position="256"/>
    </location>
</feature>
<organism evidence="9 10">
    <name type="scientific">Candidatus Wallbacteria bacterium HGW-Wallbacteria-1</name>
    <dbReference type="NCBI Taxonomy" id="2013854"/>
    <lineage>
        <taxon>Bacteria</taxon>
        <taxon>Candidatus Walliibacteriota</taxon>
    </lineage>
</organism>